<dbReference type="Pfam" id="PF03935">
    <property type="entry name" value="SKN1_KRE6_Sbg1"/>
    <property type="match status" value="1"/>
</dbReference>
<sequence>MNHKEPDDFLHNPDPRRDRKNDHGGSIFTVRGLANLGCLSILALGCLMLFAGYPMLTHFLEKTPSAQGGFNLGGINATGQISDIPGNFGLIDKDTPQEALTYKSYQDDEELVLVFSDEFNQDDRTFYPGDDPFWEAVDLHYWGTNNLEWYDPIQVTTKNGKLQLRMEIVDNEADNHNLKYRSAMLQTWNKFCFTGGLILVNLQLPGVSNIGGLWPAFWTMGNLGRAGFGASVEGLWPYTYDSCDVGTLPNQTYPDGQRPLAAITSGDQGIGGSLSYLPGQRLSACTCPGESHPGPMRKDGTYVGRSAPEIDVVEATIIDDIGYASMSSQFAPFNAGYKYDTTQTQIFNTTRTQYNTYLGGIYQQTASCIVLTDTDCYETPGKCFAQYGFEYKPGFDGAYITWINQEKAWTVLGEAFEADSTTEVGRRPVPMEPMYLITNLGMAHNFGVISDQIDTVFPATMQIDWVRIYQRKDSVNVGCDPKDFPTAQYIETYKDAYTNPNFTVWADTKQPWPKNRLTTGSC</sequence>
<evidence type="ECO:0000313" key="12">
    <source>
        <dbReference type="EMBL" id="KAF9525037.1"/>
    </source>
</evidence>
<comment type="subcellular location">
    <subcellularLocation>
        <location evidence="1">Membrane</location>
        <topology evidence="1">Single-pass type II membrane protein</topology>
    </subcellularLocation>
</comment>
<organism evidence="12 13">
    <name type="scientific">Crepidotus variabilis</name>
    <dbReference type="NCBI Taxonomy" id="179855"/>
    <lineage>
        <taxon>Eukaryota</taxon>
        <taxon>Fungi</taxon>
        <taxon>Dikarya</taxon>
        <taxon>Basidiomycota</taxon>
        <taxon>Agaricomycotina</taxon>
        <taxon>Agaricomycetes</taxon>
        <taxon>Agaricomycetidae</taxon>
        <taxon>Agaricales</taxon>
        <taxon>Agaricineae</taxon>
        <taxon>Crepidotaceae</taxon>
        <taxon>Crepidotus</taxon>
    </lineage>
</organism>
<comment type="caution">
    <text evidence="12">The sequence shown here is derived from an EMBL/GenBank/DDBJ whole genome shotgun (WGS) entry which is preliminary data.</text>
</comment>
<evidence type="ECO:0000256" key="10">
    <source>
        <dbReference type="SAM" id="Phobius"/>
    </source>
</evidence>
<dbReference type="InterPro" id="IPR013320">
    <property type="entry name" value="ConA-like_dom_sf"/>
</dbReference>
<evidence type="ECO:0000256" key="5">
    <source>
        <dbReference type="ARBA" id="ARBA00022989"/>
    </source>
</evidence>
<dbReference type="GO" id="GO:0015926">
    <property type="term" value="F:glucosidase activity"/>
    <property type="evidence" value="ECO:0007669"/>
    <property type="project" value="TreeGrafter"/>
</dbReference>
<feature type="transmembrane region" description="Helical" evidence="10">
    <location>
        <begin position="33"/>
        <end position="56"/>
    </location>
</feature>
<dbReference type="OrthoDB" id="412647at2759"/>
<reference evidence="12" key="1">
    <citation type="submission" date="2020-11" db="EMBL/GenBank/DDBJ databases">
        <authorList>
            <consortium name="DOE Joint Genome Institute"/>
            <person name="Ahrendt S."/>
            <person name="Riley R."/>
            <person name="Andreopoulos W."/>
            <person name="Labutti K."/>
            <person name="Pangilinan J."/>
            <person name="Ruiz-Duenas F.J."/>
            <person name="Barrasa J.M."/>
            <person name="Sanchez-Garcia M."/>
            <person name="Camarero S."/>
            <person name="Miyauchi S."/>
            <person name="Serrano A."/>
            <person name="Linde D."/>
            <person name="Babiker R."/>
            <person name="Drula E."/>
            <person name="Ayuso-Fernandez I."/>
            <person name="Pacheco R."/>
            <person name="Padilla G."/>
            <person name="Ferreira P."/>
            <person name="Barriuso J."/>
            <person name="Kellner H."/>
            <person name="Castanera R."/>
            <person name="Alfaro M."/>
            <person name="Ramirez L."/>
            <person name="Pisabarro A.G."/>
            <person name="Kuo A."/>
            <person name="Tritt A."/>
            <person name="Lipzen A."/>
            <person name="He G."/>
            <person name="Yan M."/>
            <person name="Ng V."/>
            <person name="Cullen D."/>
            <person name="Martin F."/>
            <person name="Rosso M.-N."/>
            <person name="Henrissat B."/>
            <person name="Hibbett D."/>
            <person name="Martinez A.T."/>
            <person name="Grigoriev I.V."/>
        </authorList>
    </citation>
    <scope>NUCLEOTIDE SEQUENCE</scope>
    <source>
        <strain evidence="12">CBS 506.95</strain>
    </source>
</reference>
<proteinExistence type="inferred from homology"/>
<comment type="similarity">
    <text evidence="2">Belongs to the SKN1/KRE6 family.</text>
</comment>
<name>A0A9P6E9M6_9AGAR</name>
<dbReference type="PANTHER" id="PTHR31361">
    <property type="entry name" value="BETA-GLUCAN SYNTHESIS-ASSOCIATED PROTEIN KRE6-RELATED"/>
    <property type="match status" value="1"/>
</dbReference>
<dbReference type="InterPro" id="IPR000757">
    <property type="entry name" value="Beta-glucanase-like"/>
</dbReference>
<keyword evidence="7" id="KW-0325">Glycoprotein</keyword>
<dbReference type="PANTHER" id="PTHR31361:SF1">
    <property type="entry name" value="BETA-GLUCAN SYNTHESIS-ASSOCIATED PROTEIN KRE6-RELATED"/>
    <property type="match status" value="1"/>
</dbReference>
<feature type="region of interest" description="Disordered" evidence="9">
    <location>
        <begin position="1"/>
        <end position="23"/>
    </location>
</feature>
<keyword evidence="13" id="KW-1185">Reference proteome</keyword>
<evidence type="ECO:0000256" key="7">
    <source>
        <dbReference type="ARBA" id="ARBA00023180"/>
    </source>
</evidence>
<evidence type="ECO:0000256" key="8">
    <source>
        <dbReference type="ARBA" id="ARBA00023316"/>
    </source>
</evidence>
<dbReference type="SUPFAM" id="SSF49899">
    <property type="entry name" value="Concanavalin A-like lectins/glucanases"/>
    <property type="match status" value="1"/>
</dbReference>
<evidence type="ECO:0000256" key="6">
    <source>
        <dbReference type="ARBA" id="ARBA00023136"/>
    </source>
</evidence>
<dbReference type="PROSITE" id="PS51762">
    <property type="entry name" value="GH16_2"/>
    <property type="match status" value="1"/>
</dbReference>
<evidence type="ECO:0000259" key="11">
    <source>
        <dbReference type="PROSITE" id="PS51762"/>
    </source>
</evidence>
<dbReference type="Proteomes" id="UP000807306">
    <property type="component" value="Unassembled WGS sequence"/>
</dbReference>
<dbReference type="EMBL" id="MU157889">
    <property type="protein sequence ID" value="KAF9525037.1"/>
    <property type="molecule type" value="Genomic_DNA"/>
</dbReference>
<dbReference type="GO" id="GO:0005789">
    <property type="term" value="C:endoplasmic reticulum membrane"/>
    <property type="evidence" value="ECO:0007669"/>
    <property type="project" value="TreeGrafter"/>
</dbReference>
<keyword evidence="4" id="KW-0735">Signal-anchor</keyword>
<dbReference type="InterPro" id="IPR005629">
    <property type="entry name" value="Skn1/Kre6/Sbg1"/>
</dbReference>
<evidence type="ECO:0000313" key="13">
    <source>
        <dbReference type="Proteomes" id="UP000807306"/>
    </source>
</evidence>
<keyword evidence="3 10" id="KW-0812">Transmembrane</keyword>
<evidence type="ECO:0000256" key="9">
    <source>
        <dbReference type="SAM" id="MobiDB-lite"/>
    </source>
</evidence>
<evidence type="ECO:0000256" key="1">
    <source>
        <dbReference type="ARBA" id="ARBA00004606"/>
    </source>
</evidence>
<keyword evidence="8" id="KW-0961">Cell wall biogenesis/degradation</keyword>
<feature type="domain" description="GH16" evidence="11">
    <location>
        <begin position="95"/>
        <end position="474"/>
    </location>
</feature>
<dbReference type="GO" id="GO:0031505">
    <property type="term" value="P:fungal-type cell wall organization"/>
    <property type="evidence" value="ECO:0007669"/>
    <property type="project" value="TreeGrafter"/>
</dbReference>
<evidence type="ECO:0000256" key="2">
    <source>
        <dbReference type="ARBA" id="ARBA00010962"/>
    </source>
</evidence>
<dbReference type="Gene3D" id="2.60.120.200">
    <property type="match status" value="2"/>
</dbReference>
<keyword evidence="5 10" id="KW-1133">Transmembrane helix</keyword>
<evidence type="ECO:0000256" key="3">
    <source>
        <dbReference type="ARBA" id="ARBA00022692"/>
    </source>
</evidence>
<protein>
    <submittedName>
        <fullName evidence="12">Beta-glucan synthesis-associated protein KRE6</fullName>
    </submittedName>
</protein>
<dbReference type="GO" id="GO:0006078">
    <property type="term" value="P:(1-&gt;6)-beta-D-glucan biosynthetic process"/>
    <property type="evidence" value="ECO:0007669"/>
    <property type="project" value="TreeGrafter"/>
</dbReference>
<dbReference type="AlphaFoldDB" id="A0A9P6E9M6"/>
<keyword evidence="6 10" id="KW-0472">Membrane</keyword>
<evidence type="ECO:0000256" key="4">
    <source>
        <dbReference type="ARBA" id="ARBA00022968"/>
    </source>
</evidence>
<dbReference type="GO" id="GO:0005886">
    <property type="term" value="C:plasma membrane"/>
    <property type="evidence" value="ECO:0007669"/>
    <property type="project" value="TreeGrafter"/>
</dbReference>
<accession>A0A9P6E9M6</accession>
<dbReference type="FunFam" id="2.60.120.200:FF:000135">
    <property type="entry name" value="Related to KRE6-glucan synthase subunit"/>
    <property type="match status" value="1"/>
</dbReference>
<gene>
    <name evidence="12" type="ORF">CPB83DRAFT_819137</name>
</gene>